<proteinExistence type="predicted"/>
<feature type="compositionally biased region" description="Basic and acidic residues" evidence="1">
    <location>
        <begin position="82"/>
        <end position="107"/>
    </location>
</feature>
<evidence type="ECO:0000313" key="2">
    <source>
        <dbReference type="EMBL" id="MFM0719398.1"/>
    </source>
</evidence>
<feature type="region of interest" description="Disordered" evidence="1">
    <location>
        <begin position="73"/>
        <end position="107"/>
    </location>
</feature>
<evidence type="ECO:0000256" key="1">
    <source>
        <dbReference type="SAM" id="MobiDB-lite"/>
    </source>
</evidence>
<dbReference type="EMBL" id="JAQQCL010000020">
    <property type="protein sequence ID" value="MFM0719398.1"/>
    <property type="molecule type" value="Genomic_DNA"/>
</dbReference>
<dbReference type="Proteomes" id="UP001629392">
    <property type="component" value="Unassembled WGS sequence"/>
</dbReference>
<organism evidence="2 3">
    <name type="scientific">Paraburkholderia strydomiana</name>
    <dbReference type="NCBI Taxonomy" id="1245417"/>
    <lineage>
        <taxon>Bacteria</taxon>
        <taxon>Pseudomonadati</taxon>
        <taxon>Pseudomonadota</taxon>
        <taxon>Betaproteobacteria</taxon>
        <taxon>Burkholderiales</taxon>
        <taxon>Burkholderiaceae</taxon>
        <taxon>Paraburkholderia</taxon>
    </lineage>
</organism>
<name>A0ABW9EJZ6_9BURK</name>
<comment type="caution">
    <text evidence="2">The sequence shown here is derived from an EMBL/GenBank/DDBJ whole genome shotgun (WGS) entry which is preliminary data.</text>
</comment>
<dbReference type="RefSeq" id="WP_408145384.1">
    <property type="nucleotide sequence ID" value="NZ_JAQQCJ010000020.1"/>
</dbReference>
<reference evidence="2 3" key="1">
    <citation type="journal article" date="2024" name="Chem. Sci.">
        <title>Discovery of megapolipeptins by genome mining of a Burkholderiales bacteria collection.</title>
        <authorList>
            <person name="Paulo B.S."/>
            <person name="Recchia M.J.J."/>
            <person name="Lee S."/>
            <person name="Fergusson C.H."/>
            <person name="Romanowski S.B."/>
            <person name="Hernandez A."/>
            <person name="Krull N."/>
            <person name="Liu D.Y."/>
            <person name="Cavanagh H."/>
            <person name="Bos A."/>
            <person name="Gray C.A."/>
            <person name="Murphy B.T."/>
            <person name="Linington R.G."/>
            <person name="Eustaquio A.S."/>
        </authorList>
    </citation>
    <scope>NUCLEOTIDE SEQUENCE [LARGE SCALE GENOMIC DNA]</scope>
    <source>
        <strain evidence="2 3">RL17-350-BIC-E</strain>
    </source>
</reference>
<keyword evidence="3" id="KW-1185">Reference proteome</keyword>
<evidence type="ECO:0000313" key="3">
    <source>
        <dbReference type="Proteomes" id="UP001629392"/>
    </source>
</evidence>
<protein>
    <submittedName>
        <fullName evidence="2">Uncharacterized protein</fullName>
    </submittedName>
</protein>
<accession>A0ABW9EJZ6</accession>
<sequence>MGFDASCKSDLLHIEAIVVALERITTSGDSIASTTLINEPGYWRQRIETLLGRHDISRADRDHAQVLLKRLRGIGKLPPESQRSEQRNEDREDRKDVVWQTQGDRHE</sequence>
<gene>
    <name evidence="2" type="ORF">PQQ73_24020</name>
</gene>